<proteinExistence type="predicted"/>
<dbReference type="WBParaSite" id="SVE_1763400.1">
    <property type="protein sequence ID" value="SVE_1763400.1"/>
    <property type="gene ID" value="SVE_1763400"/>
</dbReference>
<dbReference type="Proteomes" id="UP000035680">
    <property type="component" value="Unassembled WGS sequence"/>
</dbReference>
<sequence>MSSGYSLGGDIHASYGDEFSEDSAGYSNFLNKKCEFGKNGNLPNFADVVFPVVGDIYDRLNSIEDKFLRLSNMIKANNSFSEERFSLLSQEILCIEKQLKQLSKVNNSGGSVDNAGGSLVNRVKNNSFDETVEKNCITRCSLYAVKIYVPEDEQFRHLFKYQLLICNVVSCEIDKKWYVILRTDLISCSGERFWLDDPAVTIISVNVGG</sequence>
<name>A0A0K0FYV7_STRVS</name>
<reference evidence="1" key="1">
    <citation type="submission" date="2014-07" db="EMBL/GenBank/DDBJ databases">
        <authorList>
            <person name="Martin A.A"/>
            <person name="De Silva N."/>
        </authorList>
    </citation>
    <scope>NUCLEOTIDE SEQUENCE</scope>
</reference>
<evidence type="ECO:0000313" key="2">
    <source>
        <dbReference type="WBParaSite" id="SVE_1763400.1"/>
    </source>
</evidence>
<keyword evidence="1" id="KW-1185">Reference proteome</keyword>
<organism evidence="1 2">
    <name type="scientific">Strongyloides venezuelensis</name>
    <name type="common">Threadworm</name>
    <dbReference type="NCBI Taxonomy" id="75913"/>
    <lineage>
        <taxon>Eukaryota</taxon>
        <taxon>Metazoa</taxon>
        <taxon>Ecdysozoa</taxon>
        <taxon>Nematoda</taxon>
        <taxon>Chromadorea</taxon>
        <taxon>Rhabditida</taxon>
        <taxon>Tylenchina</taxon>
        <taxon>Panagrolaimomorpha</taxon>
        <taxon>Strongyloidoidea</taxon>
        <taxon>Strongyloididae</taxon>
        <taxon>Strongyloides</taxon>
    </lineage>
</organism>
<protein>
    <submittedName>
        <fullName evidence="2">MATH domain-containing protein</fullName>
    </submittedName>
</protein>
<accession>A0A0K0FYV7</accession>
<dbReference type="AlphaFoldDB" id="A0A0K0FYV7"/>
<evidence type="ECO:0000313" key="1">
    <source>
        <dbReference type="Proteomes" id="UP000035680"/>
    </source>
</evidence>
<reference evidence="2" key="2">
    <citation type="submission" date="2015-08" db="UniProtKB">
        <authorList>
            <consortium name="WormBaseParasite"/>
        </authorList>
    </citation>
    <scope>IDENTIFICATION</scope>
</reference>